<name>A0A916RSA1_9BACI</name>
<dbReference type="RefSeq" id="WP_188383557.1">
    <property type="nucleotide sequence ID" value="NZ_BMEY01000004.1"/>
</dbReference>
<dbReference type="Pfam" id="PF18950">
    <property type="entry name" value="DUF5694"/>
    <property type="match status" value="1"/>
</dbReference>
<accession>A0A916RSA1</accession>
<keyword evidence="2" id="KW-1185">Reference proteome</keyword>
<proteinExistence type="predicted"/>
<evidence type="ECO:0000313" key="2">
    <source>
        <dbReference type="Proteomes" id="UP000613512"/>
    </source>
</evidence>
<sequence>MTKAEKPTILVLGSDHFGNPNQDMFNTQLDDILSNTRQQEMQHVVECLKKFQPTKIALEQTTKLQQEMNQQYLSYLDGSYQLTADERDQIGYRLAKEMNLHEIHAVDWNEDMEGLPNLEEEGRTEETVFFREAMEKGQRIANEMQEYFNNHTIGEFLLWLNDPNTVRENHELYMTLSLMGSKENPVGAKWTAHYWYYRNLLIYKNIVNMATSNEDRIFVLYGAGHIHLLLQFLQESGRFQVENVRDYLTR</sequence>
<dbReference type="EMBL" id="BMEY01000004">
    <property type="protein sequence ID" value="GGA67809.1"/>
    <property type="molecule type" value="Genomic_DNA"/>
</dbReference>
<dbReference type="InterPro" id="IPR043749">
    <property type="entry name" value="DUF5694"/>
</dbReference>
<evidence type="ECO:0000313" key="1">
    <source>
        <dbReference type="EMBL" id="GGA67809.1"/>
    </source>
</evidence>
<reference evidence="1" key="1">
    <citation type="journal article" date="2014" name="Int. J. Syst. Evol. Microbiol.">
        <title>Complete genome sequence of Corynebacterium casei LMG S-19264T (=DSM 44701T), isolated from a smear-ripened cheese.</title>
        <authorList>
            <consortium name="US DOE Joint Genome Institute (JGI-PGF)"/>
            <person name="Walter F."/>
            <person name="Albersmeier A."/>
            <person name="Kalinowski J."/>
            <person name="Ruckert C."/>
        </authorList>
    </citation>
    <scope>NUCLEOTIDE SEQUENCE</scope>
    <source>
        <strain evidence="1">CGMCC 1.12408</strain>
    </source>
</reference>
<organism evidence="1 2">
    <name type="scientific">Ornithinibacillus halotolerans</name>
    <dbReference type="NCBI Taxonomy" id="1274357"/>
    <lineage>
        <taxon>Bacteria</taxon>
        <taxon>Bacillati</taxon>
        <taxon>Bacillota</taxon>
        <taxon>Bacilli</taxon>
        <taxon>Bacillales</taxon>
        <taxon>Bacillaceae</taxon>
        <taxon>Ornithinibacillus</taxon>
    </lineage>
</organism>
<reference evidence="1" key="2">
    <citation type="submission" date="2020-09" db="EMBL/GenBank/DDBJ databases">
        <authorList>
            <person name="Sun Q."/>
            <person name="Zhou Y."/>
        </authorList>
    </citation>
    <scope>NUCLEOTIDE SEQUENCE</scope>
    <source>
        <strain evidence="1">CGMCC 1.12408</strain>
    </source>
</reference>
<gene>
    <name evidence="1" type="ORF">GCM10008025_09580</name>
</gene>
<protein>
    <submittedName>
        <fullName evidence="1">Uncharacterized protein</fullName>
    </submittedName>
</protein>
<comment type="caution">
    <text evidence="1">The sequence shown here is derived from an EMBL/GenBank/DDBJ whole genome shotgun (WGS) entry which is preliminary data.</text>
</comment>
<dbReference type="AlphaFoldDB" id="A0A916RSA1"/>
<dbReference type="Proteomes" id="UP000613512">
    <property type="component" value="Unassembled WGS sequence"/>
</dbReference>